<reference evidence="5" key="1">
    <citation type="submission" date="2023-08" db="EMBL/GenBank/DDBJ databases">
        <authorList>
            <person name="Chen Y."/>
            <person name="Shah S."/>
            <person name="Dougan E. K."/>
            <person name="Thang M."/>
            <person name="Chan C."/>
        </authorList>
    </citation>
    <scope>NUCLEOTIDE SEQUENCE</scope>
</reference>
<organism evidence="5 6">
    <name type="scientific">Effrenium voratum</name>
    <dbReference type="NCBI Taxonomy" id="2562239"/>
    <lineage>
        <taxon>Eukaryota</taxon>
        <taxon>Sar</taxon>
        <taxon>Alveolata</taxon>
        <taxon>Dinophyceae</taxon>
        <taxon>Suessiales</taxon>
        <taxon>Symbiodiniaceae</taxon>
        <taxon>Effrenium</taxon>
    </lineage>
</organism>
<dbReference type="AlphaFoldDB" id="A0AA36MNH6"/>
<dbReference type="PROSITE" id="PS50297">
    <property type="entry name" value="ANK_REP_REGION"/>
    <property type="match status" value="2"/>
</dbReference>
<comment type="caution">
    <text evidence="5">The sequence shown here is derived from an EMBL/GenBank/DDBJ whole genome shotgun (WGS) entry which is preliminary data.</text>
</comment>
<dbReference type="Gene3D" id="1.25.40.20">
    <property type="entry name" value="Ankyrin repeat-containing domain"/>
    <property type="match status" value="2"/>
</dbReference>
<feature type="repeat" description="ANK" evidence="3">
    <location>
        <begin position="135"/>
        <end position="167"/>
    </location>
</feature>
<evidence type="ECO:0000256" key="1">
    <source>
        <dbReference type="ARBA" id="ARBA00022737"/>
    </source>
</evidence>
<dbReference type="PANTHER" id="PTHR24171">
    <property type="entry name" value="ANKYRIN REPEAT DOMAIN-CONTAINING PROTEIN 39-RELATED"/>
    <property type="match status" value="1"/>
</dbReference>
<feature type="region of interest" description="Disordered" evidence="4">
    <location>
        <begin position="644"/>
        <end position="671"/>
    </location>
</feature>
<dbReference type="SMART" id="SM00248">
    <property type="entry name" value="ANK"/>
    <property type="match status" value="4"/>
</dbReference>
<dbReference type="SUPFAM" id="SSF48403">
    <property type="entry name" value="Ankyrin repeat"/>
    <property type="match status" value="1"/>
</dbReference>
<dbReference type="InterPro" id="IPR036770">
    <property type="entry name" value="Ankyrin_rpt-contain_sf"/>
</dbReference>
<evidence type="ECO:0000313" key="5">
    <source>
        <dbReference type="EMBL" id="CAJ1379290.1"/>
    </source>
</evidence>
<protein>
    <submittedName>
        <fullName evidence="5">Uncharacterized protein</fullName>
    </submittedName>
</protein>
<dbReference type="PROSITE" id="PS50088">
    <property type="entry name" value="ANK_REPEAT"/>
    <property type="match status" value="2"/>
</dbReference>
<dbReference type="PANTHER" id="PTHR24171:SF9">
    <property type="entry name" value="ANKYRIN REPEAT DOMAIN-CONTAINING PROTEIN 39"/>
    <property type="match status" value="1"/>
</dbReference>
<name>A0AA36MNH6_9DINO</name>
<keyword evidence="2 3" id="KW-0040">ANK repeat</keyword>
<dbReference type="Pfam" id="PF13637">
    <property type="entry name" value="Ank_4"/>
    <property type="match status" value="1"/>
</dbReference>
<evidence type="ECO:0000256" key="2">
    <source>
        <dbReference type="ARBA" id="ARBA00023043"/>
    </source>
</evidence>
<feature type="compositionally biased region" description="Gly residues" evidence="4">
    <location>
        <begin position="275"/>
        <end position="285"/>
    </location>
</feature>
<feature type="compositionally biased region" description="Gly residues" evidence="4">
    <location>
        <begin position="686"/>
        <end position="696"/>
    </location>
</feature>
<evidence type="ECO:0000256" key="3">
    <source>
        <dbReference type="PROSITE-ProRule" id="PRU00023"/>
    </source>
</evidence>
<evidence type="ECO:0000256" key="4">
    <source>
        <dbReference type="SAM" id="MobiDB-lite"/>
    </source>
</evidence>
<dbReference type="InterPro" id="IPR002110">
    <property type="entry name" value="Ankyrin_rpt"/>
</dbReference>
<proteinExistence type="predicted"/>
<dbReference type="Pfam" id="PF12796">
    <property type="entry name" value="Ank_2"/>
    <property type="match status" value="1"/>
</dbReference>
<evidence type="ECO:0000313" key="6">
    <source>
        <dbReference type="Proteomes" id="UP001178507"/>
    </source>
</evidence>
<accession>A0AA36MNH6</accession>
<feature type="region of interest" description="Disordered" evidence="4">
    <location>
        <begin position="251"/>
        <end position="299"/>
    </location>
</feature>
<sequence length="696" mass="76289">MDWAFRLWAFLEAPAELPARCACRALAESTGKQLLVLPHLRLQLSGLRWATEHVRLDSVRSLIVEAEGGPAEGLAQALCWFAKAGCAEWLGRLLREGPSSTALAAALRAAAEQGRGPCLRRLLEASASVHAMDENDCTALHWAADKGHAEACKVLLAAGARLDDIDDDAWTPLCLAAEEGHLETCRVLLEAGAGVNLPDEDLRSPLWWAAWRRHRELAALLLSFRADPEQGDRHGVSPREILMDDALANAEEGAARKSATPPQSCAPEPLAASSAGGGARGGGRVGPVPMDRPEGAVLLSSGSRSAPINLRPGHALHEATLPLALLLQELLPQVRRRRRRRYEEKEAASEPAELDEAIGFWRSSRLAEHQISSSLLREGPEYFISHLWQPADQAQSRETYAEEKTALLKSWAITHKALLGEDRQIRTPWFLLETEQDRRMALLDPKNAWHNMRCWVDKACAHRGFPGAAPPQEALRATKAAMAHCRTFLAVLSHGGYFRRLWCCYEWAFFAARAAPHYRSLEVLLPESLQQPGPWKELLRSVAGFRLEELRCSGETMKLELWQDLKELAVDDDGFEGFVRATALALLTLQALLRQAETCAAFGSASLEAASEACEVAGLRGLGKILNTAQPMIWWRSAYRQQRTERQRMARGKPGEDPRPPRARSFGSVGAVCGPEVLRPRARPGAGRGGAAGGGC</sequence>
<gene>
    <name evidence="5" type="ORF">EVOR1521_LOCUS7571</name>
</gene>
<dbReference type="Proteomes" id="UP001178507">
    <property type="component" value="Unassembled WGS sequence"/>
</dbReference>
<keyword evidence="1" id="KW-0677">Repeat</keyword>
<feature type="repeat" description="ANK" evidence="3">
    <location>
        <begin position="168"/>
        <end position="200"/>
    </location>
</feature>
<dbReference type="EMBL" id="CAUJNA010000614">
    <property type="protein sequence ID" value="CAJ1379290.1"/>
    <property type="molecule type" value="Genomic_DNA"/>
</dbReference>
<feature type="compositionally biased region" description="Basic and acidic residues" evidence="4">
    <location>
        <begin position="644"/>
        <end position="660"/>
    </location>
</feature>
<feature type="region of interest" description="Disordered" evidence="4">
    <location>
        <begin position="677"/>
        <end position="696"/>
    </location>
</feature>
<keyword evidence="6" id="KW-1185">Reference proteome</keyword>